<reference evidence="5 6" key="1">
    <citation type="submission" date="2023-07" db="EMBL/GenBank/DDBJ databases">
        <title>Genomic Encyclopedia of Type Strains, Phase IV (KMG-IV): sequencing the most valuable type-strain genomes for metagenomic binning, comparative biology and taxonomic classification.</title>
        <authorList>
            <person name="Goeker M."/>
        </authorList>
    </citation>
    <scope>NUCLEOTIDE SEQUENCE [LARGE SCALE GENOMIC DNA]</scope>
    <source>
        <strain evidence="5 6">DSM 19619</strain>
    </source>
</reference>
<dbReference type="PROSITE" id="PS00041">
    <property type="entry name" value="HTH_ARAC_FAMILY_1"/>
    <property type="match status" value="1"/>
</dbReference>
<dbReference type="SUPFAM" id="SSF46689">
    <property type="entry name" value="Homeodomain-like"/>
    <property type="match status" value="2"/>
</dbReference>
<comment type="caution">
    <text evidence="5">The sequence shown here is derived from an EMBL/GenBank/DDBJ whole genome shotgun (WGS) entry which is preliminary data.</text>
</comment>
<dbReference type="Gene3D" id="3.40.50.880">
    <property type="match status" value="1"/>
</dbReference>
<dbReference type="SMART" id="SM00342">
    <property type="entry name" value="HTH_ARAC"/>
    <property type="match status" value="1"/>
</dbReference>
<dbReference type="Pfam" id="PF12833">
    <property type="entry name" value="HTH_18"/>
    <property type="match status" value="1"/>
</dbReference>
<dbReference type="InterPro" id="IPR002818">
    <property type="entry name" value="DJ-1/PfpI"/>
</dbReference>
<dbReference type="PANTHER" id="PTHR46796">
    <property type="entry name" value="HTH-TYPE TRANSCRIPTIONAL ACTIVATOR RHAS-RELATED"/>
    <property type="match status" value="1"/>
</dbReference>
<keyword evidence="1" id="KW-0805">Transcription regulation</keyword>
<dbReference type="InterPro" id="IPR029062">
    <property type="entry name" value="Class_I_gatase-like"/>
</dbReference>
<evidence type="ECO:0000313" key="5">
    <source>
        <dbReference type="EMBL" id="MDQ0468538.1"/>
    </source>
</evidence>
<dbReference type="CDD" id="cd03136">
    <property type="entry name" value="GATase1_AraC_ArgR_like"/>
    <property type="match status" value="1"/>
</dbReference>
<dbReference type="PROSITE" id="PS01124">
    <property type="entry name" value="HTH_ARAC_FAMILY_2"/>
    <property type="match status" value="1"/>
</dbReference>
<dbReference type="Proteomes" id="UP001242480">
    <property type="component" value="Unassembled WGS sequence"/>
</dbReference>
<name>A0ABU0J506_9HYPH</name>
<dbReference type="SUPFAM" id="SSF52317">
    <property type="entry name" value="Class I glutamine amidotransferase-like"/>
    <property type="match status" value="1"/>
</dbReference>
<organism evidence="5 6">
    <name type="scientific">Labrys wisconsinensis</name>
    <dbReference type="NCBI Taxonomy" id="425677"/>
    <lineage>
        <taxon>Bacteria</taxon>
        <taxon>Pseudomonadati</taxon>
        <taxon>Pseudomonadota</taxon>
        <taxon>Alphaproteobacteria</taxon>
        <taxon>Hyphomicrobiales</taxon>
        <taxon>Xanthobacteraceae</taxon>
        <taxon>Labrys</taxon>
    </lineage>
</organism>
<evidence type="ECO:0000256" key="2">
    <source>
        <dbReference type="ARBA" id="ARBA00023125"/>
    </source>
</evidence>
<sequence>MPVRFGFLLLRLFPMYVVVLATEALRLANQYAGRRVFDWQFLGDGAAVEASNGIRVDCDAALSEAADLAYAFVVAGDDQTRTLTPRIRNALVRIAGTGTVVGAIDSGTFVLAEVRLIRGRKVTVHPLAASAFREQFPDVAVQDGPVVVDGPLITCAGGVATVRLMLTLIERHCGAAVARDVATDLVLPTPEIGSRGRAHTQDREEGRDDRLETLLQVMRQSIEAPLSLPALSRRAGLSERQIARLFERAVGEAPMAHYRKLRLNHARQLLFQSSLSVSEIALASGFRSVSAFSRCFAAEFGRSPRQLLTKLRDAGHADAVPAENFRKRIRLRDDRQEG</sequence>
<dbReference type="RefSeq" id="WP_307269881.1">
    <property type="nucleotide sequence ID" value="NZ_JAUSVX010000002.1"/>
</dbReference>
<dbReference type="InterPro" id="IPR018060">
    <property type="entry name" value="HTH_AraC"/>
</dbReference>
<keyword evidence="2" id="KW-0238">DNA-binding</keyword>
<evidence type="ECO:0000313" key="6">
    <source>
        <dbReference type="Proteomes" id="UP001242480"/>
    </source>
</evidence>
<dbReference type="InterPro" id="IPR018062">
    <property type="entry name" value="HTH_AraC-typ_CS"/>
</dbReference>
<accession>A0ABU0J506</accession>
<evidence type="ECO:0000256" key="1">
    <source>
        <dbReference type="ARBA" id="ARBA00023015"/>
    </source>
</evidence>
<evidence type="ECO:0000256" key="3">
    <source>
        <dbReference type="ARBA" id="ARBA00023163"/>
    </source>
</evidence>
<feature type="domain" description="HTH araC/xylS-type" evidence="4">
    <location>
        <begin position="212"/>
        <end position="310"/>
    </location>
</feature>
<dbReference type="Gene3D" id="1.10.10.60">
    <property type="entry name" value="Homeodomain-like"/>
    <property type="match status" value="1"/>
</dbReference>
<proteinExistence type="predicted"/>
<protein>
    <submittedName>
        <fullName evidence="5">AraC family carnitine catabolism transcriptional activator</fullName>
    </submittedName>
</protein>
<keyword evidence="6" id="KW-1185">Reference proteome</keyword>
<dbReference type="InterPro" id="IPR050204">
    <property type="entry name" value="AraC_XylS_family_regulators"/>
</dbReference>
<evidence type="ECO:0000259" key="4">
    <source>
        <dbReference type="PROSITE" id="PS01124"/>
    </source>
</evidence>
<gene>
    <name evidence="5" type="ORF">QO011_001538</name>
</gene>
<dbReference type="Pfam" id="PF01965">
    <property type="entry name" value="DJ-1_PfpI"/>
    <property type="match status" value="1"/>
</dbReference>
<dbReference type="InterPro" id="IPR009057">
    <property type="entry name" value="Homeodomain-like_sf"/>
</dbReference>
<dbReference type="EMBL" id="JAUSVX010000002">
    <property type="protein sequence ID" value="MDQ0468538.1"/>
    <property type="molecule type" value="Genomic_DNA"/>
</dbReference>
<keyword evidence="3" id="KW-0804">Transcription</keyword>